<sequence length="146" mass="17470">MSSSSESYNTVDIYRVEVNHPFLCRDQLVSKLREAWKPNNPNCRFYNYANSMISNDNCNFFQWLDLALPKHYNDTLWNIKLRINDLLVRNDQFIKLHKKVEKHKLLRNVEKELAEARIQELFIEIQSMKKMLKKVVLILWDALLGD</sequence>
<evidence type="ECO:0000256" key="1">
    <source>
        <dbReference type="SAM" id="Coils"/>
    </source>
</evidence>
<accession>A0A9R1W2P4</accession>
<feature type="coiled-coil region" evidence="1">
    <location>
        <begin position="99"/>
        <end position="131"/>
    </location>
</feature>
<dbReference type="PANTHER" id="PTHR33248">
    <property type="entry name" value="ZINC ION-BINDING PROTEIN"/>
    <property type="match status" value="1"/>
</dbReference>
<comment type="caution">
    <text evidence="2">The sequence shown here is derived from an EMBL/GenBank/DDBJ whole genome shotgun (WGS) entry which is preliminary data.</text>
</comment>
<organism evidence="2 3">
    <name type="scientific">Lactuca sativa</name>
    <name type="common">Garden lettuce</name>
    <dbReference type="NCBI Taxonomy" id="4236"/>
    <lineage>
        <taxon>Eukaryota</taxon>
        <taxon>Viridiplantae</taxon>
        <taxon>Streptophyta</taxon>
        <taxon>Embryophyta</taxon>
        <taxon>Tracheophyta</taxon>
        <taxon>Spermatophyta</taxon>
        <taxon>Magnoliopsida</taxon>
        <taxon>eudicotyledons</taxon>
        <taxon>Gunneridae</taxon>
        <taxon>Pentapetalae</taxon>
        <taxon>asterids</taxon>
        <taxon>campanulids</taxon>
        <taxon>Asterales</taxon>
        <taxon>Asteraceae</taxon>
        <taxon>Cichorioideae</taxon>
        <taxon>Cichorieae</taxon>
        <taxon>Lactucinae</taxon>
        <taxon>Lactuca</taxon>
    </lineage>
</organism>
<protein>
    <recommendedName>
        <fullName evidence="4">Zinc finger GRF-type domain-containing protein</fullName>
    </recommendedName>
</protein>
<dbReference type="EMBL" id="NBSK02000003">
    <property type="protein sequence ID" value="KAJ0215115.1"/>
    <property type="molecule type" value="Genomic_DNA"/>
</dbReference>
<proteinExistence type="predicted"/>
<reference evidence="2 3" key="1">
    <citation type="journal article" date="2017" name="Nat. Commun.">
        <title>Genome assembly with in vitro proximity ligation data and whole-genome triplication in lettuce.</title>
        <authorList>
            <person name="Reyes-Chin-Wo S."/>
            <person name="Wang Z."/>
            <person name="Yang X."/>
            <person name="Kozik A."/>
            <person name="Arikit S."/>
            <person name="Song C."/>
            <person name="Xia L."/>
            <person name="Froenicke L."/>
            <person name="Lavelle D.O."/>
            <person name="Truco M.J."/>
            <person name="Xia R."/>
            <person name="Zhu S."/>
            <person name="Xu C."/>
            <person name="Xu H."/>
            <person name="Xu X."/>
            <person name="Cox K."/>
            <person name="Korf I."/>
            <person name="Meyers B.C."/>
            <person name="Michelmore R.W."/>
        </authorList>
    </citation>
    <scope>NUCLEOTIDE SEQUENCE [LARGE SCALE GENOMIC DNA]</scope>
    <source>
        <strain evidence="3">cv. Salinas</strain>
        <tissue evidence="2">Seedlings</tissue>
    </source>
</reference>
<dbReference type="AlphaFoldDB" id="A0A9R1W2P4"/>
<evidence type="ECO:0000313" key="2">
    <source>
        <dbReference type="EMBL" id="KAJ0215115.1"/>
    </source>
</evidence>
<evidence type="ECO:0000313" key="3">
    <source>
        <dbReference type="Proteomes" id="UP000235145"/>
    </source>
</evidence>
<keyword evidence="1" id="KW-0175">Coiled coil</keyword>
<name>A0A9R1W2P4_LACSA</name>
<evidence type="ECO:0008006" key="4">
    <source>
        <dbReference type="Google" id="ProtNLM"/>
    </source>
</evidence>
<keyword evidence="3" id="KW-1185">Reference proteome</keyword>
<dbReference type="Proteomes" id="UP000235145">
    <property type="component" value="Unassembled WGS sequence"/>
</dbReference>
<gene>
    <name evidence="2" type="ORF">LSAT_V11C300143080</name>
</gene>